<keyword evidence="5" id="KW-1185">Reference proteome</keyword>
<keyword evidence="3" id="KW-0408">Iron</keyword>
<dbReference type="Gene3D" id="1.10.630.10">
    <property type="entry name" value="Cytochrome P450"/>
    <property type="match status" value="1"/>
</dbReference>
<comment type="similarity">
    <text evidence="1">Belongs to the cytochrome P450 family.</text>
</comment>
<evidence type="ECO:0000256" key="2">
    <source>
        <dbReference type="ARBA" id="ARBA00022723"/>
    </source>
</evidence>
<protein>
    <submittedName>
        <fullName evidence="6">Cytochrome P450</fullName>
    </submittedName>
</protein>
<evidence type="ECO:0000256" key="3">
    <source>
        <dbReference type="ARBA" id="ARBA00023004"/>
    </source>
</evidence>
<dbReference type="InterPro" id="IPR002401">
    <property type="entry name" value="Cyt_P450_E_grp-I"/>
</dbReference>
<name>A0A914DZ40_9BILA</name>
<evidence type="ECO:0000256" key="1">
    <source>
        <dbReference type="ARBA" id="ARBA00010617"/>
    </source>
</evidence>
<dbReference type="PRINTS" id="PR00385">
    <property type="entry name" value="P450"/>
</dbReference>
<dbReference type="PRINTS" id="PR00463">
    <property type="entry name" value="EP450I"/>
</dbReference>
<keyword evidence="2" id="KW-0479">Metal-binding</keyword>
<dbReference type="Pfam" id="PF00067">
    <property type="entry name" value="p450"/>
    <property type="match status" value="1"/>
</dbReference>
<dbReference type="InterPro" id="IPR036396">
    <property type="entry name" value="Cyt_P450_sf"/>
</dbReference>
<dbReference type="GO" id="GO:0016712">
    <property type="term" value="F:oxidoreductase activity, acting on paired donors, with incorporation or reduction of molecular oxygen, reduced flavin or flavoprotein as one donor, and incorporation of one atom of oxygen"/>
    <property type="evidence" value="ECO:0007669"/>
    <property type="project" value="TreeGrafter"/>
</dbReference>
<dbReference type="InterPro" id="IPR050182">
    <property type="entry name" value="Cytochrome_P450_fam2"/>
</dbReference>
<evidence type="ECO:0000256" key="4">
    <source>
        <dbReference type="ARBA" id="ARBA00023033"/>
    </source>
</evidence>
<dbReference type="WBParaSite" id="ACRNAN_scaffold4459.g30971.t1">
    <property type="protein sequence ID" value="ACRNAN_scaffold4459.g30971.t1"/>
    <property type="gene ID" value="ACRNAN_scaffold4459.g30971"/>
</dbReference>
<sequence length="162" mass="18472">MAGQETTTTTIIWGIIYLIHNQDKQERLQEELDKIIGSNRLVTNDDRANLNYTMATIQEIQRIANISPLVIRRKNFKEFEINGHLIPQGSAIIPMISVLLADEKVDNGVCSSTNKMSTSFFESSKIMYTLAPYEYSHVNLIGLVGTYPVMYYEKVHIVRSQD</sequence>
<dbReference type="SUPFAM" id="SSF48264">
    <property type="entry name" value="Cytochrome P450"/>
    <property type="match status" value="1"/>
</dbReference>
<dbReference type="GO" id="GO:0005737">
    <property type="term" value="C:cytoplasm"/>
    <property type="evidence" value="ECO:0007669"/>
    <property type="project" value="TreeGrafter"/>
</dbReference>
<proteinExistence type="inferred from homology"/>
<evidence type="ECO:0000313" key="6">
    <source>
        <dbReference type="WBParaSite" id="ACRNAN_scaffold4459.g30971.t1"/>
    </source>
</evidence>
<dbReference type="GO" id="GO:0005506">
    <property type="term" value="F:iron ion binding"/>
    <property type="evidence" value="ECO:0007669"/>
    <property type="project" value="InterPro"/>
</dbReference>
<reference evidence="6" key="1">
    <citation type="submission" date="2022-11" db="UniProtKB">
        <authorList>
            <consortium name="WormBaseParasite"/>
        </authorList>
    </citation>
    <scope>IDENTIFICATION</scope>
</reference>
<keyword evidence="4" id="KW-0503">Monooxygenase</keyword>
<dbReference type="AlphaFoldDB" id="A0A914DZ40"/>
<accession>A0A914DZ40</accession>
<dbReference type="GO" id="GO:0006805">
    <property type="term" value="P:xenobiotic metabolic process"/>
    <property type="evidence" value="ECO:0007669"/>
    <property type="project" value="TreeGrafter"/>
</dbReference>
<dbReference type="PANTHER" id="PTHR24300:SF375">
    <property type="entry name" value="CYTOCHROME P450 FAMILY"/>
    <property type="match status" value="1"/>
</dbReference>
<dbReference type="InterPro" id="IPR001128">
    <property type="entry name" value="Cyt_P450"/>
</dbReference>
<dbReference type="Proteomes" id="UP000887540">
    <property type="component" value="Unplaced"/>
</dbReference>
<dbReference type="GO" id="GO:0020037">
    <property type="term" value="F:heme binding"/>
    <property type="evidence" value="ECO:0007669"/>
    <property type="project" value="InterPro"/>
</dbReference>
<organism evidence="5 6">
    <name type="scientific">Acrobeloides nanus</name>
    <dbReference type="NCBI Taxonomy" id="290746"/>
    <lineage>
        <taxon>Eukaryota</taxon>
        <taxon>Metazoa</taxon>
        <taxon>Ecdysozoa</taxon>
        <taxon>Nematoda</taxon>
        <taxon>Chromadorea</taxon>
        <taxon>Rhabditida</taxon>
        <taxon>Tylenchina</taxon>
        <taxon>Cephalobomorpha</taxon>
        <taxon>Cephaloboidea</taxon>
        <taxon>Cephalobidae</taxon>
        <taxon>Acrobeloides</taxon>
    </lineage>
</organism>
<keyword evidence="4" id="KW-0560">Oxidoreductase</keyword>
<evidence type="ECO:0000313" key="5">
    <source>
        <dbReference type="Proteomes" id="UP000887540"/>
    </source>
</evidence>
<dbReference type="GO" id="GO:0006082">
    <property type="term" value="P:organic acid metabolic process"/>
    <property type="evidence" value="ECO:0007669"/>
    <property type="project" value="TreeGrafter"/>
</dbReference>
<dbReference type="PANTHER" id="PTHR24300">
    <property type="entry name" value="CYTOCHROME P450 508A4-RELATED"/>
    <property type="match status" value="1"/>
</dbReference>